<keyword evidence="1" id="KW-0238">DNA-binding</keyword>
<name>A0A1X7SPZ9_AMPQE</name>
<keyword evidence="2" id="KW-0539">Nucleus</keyword>
<dbReference type="EnsemblMetazoa" id="Aqu2.1.04191_001">
    <property type="protein sequence ID" value="Aqu2.1.04191_001"/>
    <property type="gene ID" value="Aqu2.1.04191"/>
</dbReference>
<dbReference type="GO" id="GO:0005681">
    <property type="term" value="C:spliceosomal complex"/>
    <property type="evidence" value="ECO:0007669"/>
    <property type="project" value="TreeGrafter"/>
</dbReference>
<evidence type="ECO:0000313" key="3">
    <source>
        <dbReference type="EnsemblMetazoa" id="Aqu2.1.04191_001"/>
    </source>
</evidence>
<organism evidence="3">
    <name type="scientific">Amphimedon queenslandica</name>
    <name type="common">Sponge</name>
    <dbReference type="NCBI Taxonomy" id="400682"/>
    <lineage>
        <taxon>Eukaryota</taxon>
        <taxon>Metazoa</taxon>
        <taxon>Porifera</taxon>
        <taxon>Demospongiae</taxon>
        <taxon>Heteroscleromorpha</taxon>
        <taxon>Haplosclerida</taxon>
        <taxon>Niphatidae</taxon>
        <taxon>Amphimedon</taxon>
    </lineage>
</organism>
<dbReference type="GO" id="GO:0000981">
    <property type="term" value="F:DNA-binding transcription factor activity, RNA polymerase II-specific"/>
    <property type="evidence" value="ECO:0007669"/>
    <property type="project" value="TreeGrafter"/>
</dbReference>
<protein>
    <submittedName>
        <fullName evidence="3">Uncharacterized protein</fullName>
    </submittedName>
</protein>
<dbReference type="InterPro" id="IPR047242">
    <property type="entry name" value="CDC5L/Cef1"/>
</dbReference>
<proteinExistence type="predicted"/>
<accession>A0A1X7SPZ9</accession>
<evidence type="ECO:0000256" key="2">
    <source>
        <dbReference type="ARBA" id="ARBA00023242"/>
    </source>
</evidence>
<dbReference type="InParanoid" id="A0A1X7SPZ9"/>
<dbReference type="PANTHER" id="PTHR45885:SF1">
    <property type="entry name" value="CELL DIVISION CYCLE 5-LIKE PROTEIN"/>
    <property type="match status" value="1"/>
</dbReference>
<dbReference type="AlphaFoldDB" id="A0A1X7SPZ9"/>
<dbReference type="GO" id="GO:0000398">
    <property type="term" value="P:mRNA splicing, via spliceosome"/>
    <property type="evidence" value="ECO:0007669"/>
    <property type="project" value="InterPro"/>
</dbReference>
<sequence length="84" mass="9875">ARAQALSKQLQDTHEQVEQTLVELNTFKELQALERVAIRSRVESLKDEVYKKTERENTLQSQYISLVQERNELLREESKNSETV</sequence>
<reference evidence="3" key="1">
    <citation type="submission" date="2017-05" db="UniProtKB">
        <authorList>
            <consortium name="EnsemblMetazoa"/>
        </authorList>
    </citation>
    <scope>IDENTIFICATION</scope>
</reference>
<dbReference type="GO" id="GO:0000974">
    <property type="term" value="C:Prp19 complex"/>
    <property type="evidence" value="ECO:0007669"/>
    <property type="project" value="InterPro"/>
</dbReference>
<dbReference type="GO" id="GO:0000977">
    <property type="term" value="F:RNA polymerase II transcription regulatory region sequence-specific DNA binding"/>
    <property type="evidence" value="ECO:0007669"/>
    <property type="project" value="TreeGrafter"/>
</dbReference>
<dbReference type="STRING" id="400682.A0A1X7SPZ9"/>
<evidence type="ECO:0000256" key="1">
    <source>
        <dbReference type="ARBA" id="ARBA00023125"/>
    </source>
</evidence>
<dbReference type="eggNOG" id="KOG0050">
    <property type="taxonomic scope" value="Eukaryota"/>
</dbReference>
<dbReference type="PANTHER" id="PTHR45885">
    <property type="entry name" value="CELL DIVISION CYCLE 5-LIKE PROTEIN"/>
    <property type="match status" value="1"/>
</dbReference>